<organism evidence="2 4">
    <name type="scientific">Peronospora effusa</name>
    <dbReference type="NCBI Taxonomy" id="542832"/>
    <lineage>
        <taxon>Eukaryota</taxon>
        <taxon>Sar</taxon>
        <taxon>Stramenopiles</taxon>
        <taxon>Oomycota</taxon>
        <taxon>Peronosporomycetes</taxon>
        <taxon>Peronosporales</taxon>
        <taxon>Peronosporaceae</taxon>
        <taxon>Peronospora</taxon>
    </lineage>
</organism>
<evidence type="ECO:0000313" key="2">
    <source>
        <dbReference type="EMBL" id="RMX62889.1"/>
    </source>
</evidence>
<dbReference type="EMBL" id="QLLG01000487">
    <property type="protein sequence ID" value="RMX62889.1"/>
    <property type="molecule type" value="Genomic_DNA"/>
</dbReference>
<dbReference type="EMBL" id="QKXF01000441">
    <property type="protein sequence ID" value="RQM11360.1"/>
    <property type="molecule type" value="Genomic_DNA"/>
</dbReference>
<evidence type="ECO:0000313" key="4">
    <source>
        <dbReference type="Proteomes" id="UP000282087"/>
    </source>
</evidence>
<dbReference type="AlphaFoldDB" id="A0A3M6V8W0"/>
<feature type="compositionally biased region" description="Basic residues" evidence="1">
    <location>
        <begin position="143"/>
        <end position="152"/>
    </location>
</feature>
<keyword evidence="4" id="KW-1185">Reference proteome</keyword>
<dbReference type="OrthoDB" id="129038at2759"/>
<proteinExistence type="predicted"/>
<gene>
    <name evidence="3" type="ORF">DD237_008052</name>
    <name evidence="2" type="ORF">DD238_007895</name>
</gene>
<feature type="compositionally biased region" description="Basic and acidic residues" evidence="1">
    <location>
        <begin position="73"/>
        <end position="83"/>
    </location>
</feature>
<evidence type="ECO:0000313" key="5">
    <source>
        <dbReference type="Proteomes" id="UP000286097"/>
    </source>
</evidence>
<dbReference type="Proteomes" id="UP000286097">
    <property type="component" value="Unassembled WGS sequence"/>
</dbReference>
<accession>A0A3M6V8W0</accession>
<reference evidence="4 5" key="1">
    <citation type="submission" date="2018-06" db="EMBL/GenBank/DDBJ databases">
        <title>Comparative genomics of downy mildews reveals potential adaptations to biotrophy.</title>
        <authorList>
            <person name="Fletcher K."/>
            <person name="Klosterman S.J."/>
            <person name="Derevnina L."/>
            <person name="Martin F."/>
            <person name="Koike S."/>
            <person name="Reyes Chin-Wo S."/>
            <person name="Mou B."/>
            <person name="Michelmore R."/>
        </authorList>
    </citation>
    <scope>NUCLEOTIDE SEQUENCE [LARGE SCALE GENOMIC DNA]</scope>
    <source>
        <strain evidence="3 5">R13</strain>
        <strain evidence="2 4">R14</strain>
    </source>
</reference>
<feature type="region of interest" description="Disordered" evidence="1">
    <location>
        <begin position="69"/>
        <end position="88"/>
    </location>
</feature>
<protein>
    <submittedName>
        <fullName evidence="2">Uncharacterized protein</fullName>
    </submittedName>
</protein>
<dbReference type="Proteomes" id="UP000282087">
    <property type="component" value="Unassembled WGS sequence"/>
</dbReference>
<name>A0A3M6V8W0_9STRA</name>
<feature type="region of interest" description="Disordered" evidence="1">
    <location>
        <begin position="33"/>
        <end position="58"/>
    </location>
</feature>
<feature type="compositionally biased region" description="Low complexity" evidence="1">
    <location>
        <begin position="34"/>
        <end position="43"/>
    </location>
</feature>
<sequence length="214" mass="24904">MLDHLLPLIYPEFEYFDEANKENFGYCIRRRARPVSSQVSTPSRTPPRPPRRTNSINIDGGVVSNRRLKRRRETLDDGSEKHRDAKKQHIRGDIEPIAKKKQVKQEKVAVKQKVNGEQRHMEPVSPLKKMQEPKMLAKKAAVKTKKSKKNKQTKVTEHSTQKKTIQVSKSVKPKRMPLQDITHLYVNDHTRSYPYQQRERFVAGLSTSVAIRFL</sequence>
<comment type="caution">
    <text evidence="2">The sequence shown here is derived from an EMBL/GenBank/DDBJ whole genome shotgun (WGS) entry which is preliminary data.</text>
</comment>
<dbReference type="VEuPathDB" id="FungiDB:DD237_008052"/>
<evidence type="ECO:0000256" key="1">
    <source>
        <dbReference type="SAM" id="MobiDB-lite"/>
    </source>
</evidence>
<evidence type="ECO:0000313" key="3">
    <source>
        <dbReference type="EMBL" id="RQM11360.1"/>
    </source>
</evidence>
<feature type="region of interest" description="Disordered" evidence="1">
    <location>
        <begin position="143"/>
        <end position="173"/>
    </location>
</feature>